<feature type="site" description="Deprotonates C-terminal active site Cys" evidence="9">
    <location>
        <position position="31"/>
    </location>
</feature>
<reference evidence="12" key="2">
    <citation type="submission" date="2022-04" db="EMBL/GenBank/DDBJ databases">
        <title>Human microbiome associated bacterial genomes.</title>
        <authorList>
            <person name="Sandstrom S."/>
            <person name="Salamzade R."/>
            <person name="Kalan L.R."/>
        </authorList>
    </citation>
    <scope>NUCLEOTIDE SEQUENCE</scope>
    <source>
        <strain evidence="12">P3-SID1762</strain>
    </source>
</reference>
<dbReference type="NCBIfam" id="TIGR01068">
    <property type="entry name" value="thioredoxin"/>
    <property type="match status" value="1"/>
</dbReference>
<evidence type="ECO:0000256" key="9">
    <source>
        <dbReference type="PIRSR" id="PIRSR000077-1"/>
    </source>
</evidence>
<evidence type="ECO:0000256" key="10">
    <source>
        <dbReference type="PIRSR" id="PIRSR000077-4"/>
    </source>
</evidence>
<comment type="caution">
    <text evidence="14">The sequence shown here is derived from an EMBL/GenBank/DDBJ whole genome shotgun (WGS) entry which is preliminary data.</text>
</comment>
<feature type="site" description="Contributes to redox potential value" evidence="9">
    <location>
        <position position="38"/>
    </location>
</feature>
<dbReference type="PROSITE" id="PS51352">
    <property type="entry name" value="THIOREDOXIN_2"/>
    <property type="match status" value="1"/>
</dbReference>
<dbReference type="EMBL" id="JALXTC010000011">
    <property type="protein sequence ID" value="MCT2116907.1"/>
    <property type="molecule type" value="Genomic_DNA"/>
</dbReference>
<comment type="function">
    <text evidence="1">Participates in various redox reactions through the reversible oxidation of its active center dithiol to a disulfide and catalyzes dithiol-disulfide exchange reactions.</text>
</comment>
<dbReference type="FunFam" id="3.40.30.10:FF:000001">
    <property type="entry name" value="Thioredoxin"/>
    <property type="match status" value="1"/>
</dbReference>
<feature type="domain" description="Thioredoxin" evidence="11">
    <location>
        <begin position="1"/>
        <end position="113"/>
    </location>
</feature>
<dbReference type="PIRSF" id="PIRSF000077">
    <property type="entry name" value="Thioredoxin"/>
    <property type="match status" value="1"/>
</dbReference>
<name>A0A177L7P7_9ACTN</name>
<evidence type="ECO:0000256" key="4">
    <source>
        <dbReference type="ARBA" id="ARBA00022982"/>
    </source>
</evidence>
<evidence type="ECO:0000256" key="3">
    <source>
        <dbReference type="ARBA" id="ARBA00022448"/>
    </source>
</evidence>
<feature type="active site" description="Nucleophile" evidence="9">
    <location>
        <position position="40"/>
    </location>
</feature>
<gene>
    <name evidence="12" type="primary">trxA</name>
    <name evidence="13" type="ORF">AB6N35_06395</name>
    <name evidence="14" type="ORF">EDD19_10760</name>
    <name evidence="12" type="ORF">M3D93_03935</name>
</gene>
<dbReference type="InterPro" id="IPR013766">
    <property type="entry name" value="Thioredoxin_domain"/>
</dbReference>
<sequence length="114" mass="12051">MADTPNIVDVTEADFADAVLAASASKPVLVDFWATWCRPCTMMAPVLNELAGAEADKLTVAKVDVEANQELAAEYQITAIPALLLFSEGQPVKRLTGAKSKSALRSELSDVLGS</sequence>
<accession>A0A177L7P7</accession>
<evidence type="ECO:0000313" key="16">
    <source>
        <dbReference type="Proteomes" id="UP001560293"/>
    </source>
</evidence>
<dbReference type="Gene3D" id="3.40.30.10">
    <property type="entry name" value="Glutaredoxin"/>
    <property type="match status" value="1"/>
</dbReference>
<feature type="site" description="Contributes to redox potential value" evidence="9">
    <location>
        <position position="39"/>
    </location>
</feature>
<keyword evidence="3" id="KW-0813">Transport</keyword>
<feature type="disulfide bond" description="Redox-active" evidence="10">
    <location>
        <begin position="37"/>
        <end position="40"/>
    </location>
</feature>
<comment type="similarity">
    <text evidence="2 8">Belongs to the thioredoxin family.</text>
</comment>
<dbReference type="Proteomes" id="UP001560293">
    <property type="component" value="Unassembled WGS sequence"/>
</dbReference>
<evidence type="ECO:0000256" key="1">
    <source>
        <dbReference type="ARBA" id="ARBA00003318"/>
    </source>
</evidence>
<reference evidence="13" key="4">
    <citation type="submission" date="2024-07" db="EMBL/GenBank/DDBJ databases">
        <authorList>
            <person name="Wildschutte H."/>
        </authorList>
    </citation>
    <scope>NUCLEOTIDE SEQUENCE</scope>
    <source>
        <strain evidence="13">N60</strain>
    </source>
</reference>
<dbReference type="GO" id="GO:0015035">
    <property type="term" value="F:protein-disulfide reductase activity"/>
    <property type="evidence" value="ECO:0007669"/>
    <property type="project" value="UniProtKB-UniRule"/>
</dbReference>
<evidence type="ECO:0000256" key="5">
    <source>
        <dbReference type="ARBA" id="ARBA00023157"/>
    </source>
</evidence>
<evidence type="ECO:0000313" key="14">
    <source>
        <dbReference type="EMBL" id="TCW24363.1"/>
    </source>
</evidence>
<keyword evidence="4" id="KW-0249">Electron transport</keyword>
<dbReference type="Proteomes" id="UP000295805">
    <property type="component" value="Unassembled WGS sequence"/>
</dbReference>
<dbReference type="PANTHER" id="PTHR45663:SF11">
    <property type="entry name" value="GEO12009P1"/>
    <property type="match status" value="1"/>
</dbReference>
<dbReference type="Pfam" id="PF00085">
    <property type="entry name" value="Thioredoxin"/>
    <property type="match status" value="1"/>
</dbReference>
<dbReference type="InterPro" id="IPR036249">
    <property type="entry name" value="Thioredoxin-like_sf"/>
</dbReference>
<protein>
    <recommendedName>
        <fullName evidence="7 8">Thioredoxin</fullName>
    </recommendedName>
</protein>
<reference evidence="16" key="3">
    <citation type="submission" date="2024-07" db="EMBL/GenBank/DDBJ databases">
        <title>Pseudomonas strain that inhibits Aeromonas fish pathogens.</title>
        <authorList>
            <person name="Wildschutte H."/>
        </authorList>
    </citation>
    <scope>NUCLEOTIDE SEQUENCE [LARGE SCALE GENOMIC DNA]</scope>
    <source>
        <strain evidence="16">n60</strain>
    </source>
</reference>
<dbReference type="GeneID" id="89532332"/>
<dbReference type="GO" id="GO:0005829">
    <property type="term" value="C:cytosol"/>
    <property type="evidence" value="ECO:0007669"/>
    <property type="project" value="TreeGrafter"/>
</dbReference>
<evidence type="ECO:0000256" key="8">
    <source>
        <dbReference type="PIRNR" id="PIRNR000077"/>
    </source>
</evidence>
<dbReference type="CDD" id="cd02947">
    <property type="entry name" value="TRX_family"/>
    <property type="match status" value="1"/>
</dbReference>
<feature type="active site" description="Nucleophile" evidence="9">
    <location>
        <position position="37"/>
    </location>
</feature>
<dbReference type="EMBL" id="JBFTEZ010000002">
    <property type="protein sequence ID" value="MEX6463988.1"/>
    <property type="molecule type" value="Genomic_DNA"/>
</dbReference>
<keyword evidence="5 10" id="KW-1015">Disulfide bond</keyword>
<evidence type="ECO:0000259" key="11">
    <source>
        <dbReference type="PROSITE" id="PS51352"/>
    </source>
</evidence>
<evidence type="ECO:0000256" key="2">
    <source>
        <dbReference type="ARBA" id="ARBA00008987"/>
    </source>
</evidence>
<dbReference type="PRINTS" id="PR00421">
    <property type="entry name" value="THIOREDOXIN"/>
</dbReference>
<dbReference type="RefSeq" id="WP_007629616.1">
    <property type="nucleotide sequence ID" value="NZ_CP143053.1"/>
</dbReference>
<dbReference type="InterPro" id="IPR005746">
    <property type="entry name" value="Thioredoxin"/>
</dbReference>
<dbReference type="EMBL" id="SMCX01000007">
    <property type="protein sequence ID" value="TCW24363.1"/>
    <property type="molecule type" value="Genomic_DNA"/>
</dbReference>
<keyword evidence="16" id="KW-1185">Reference proteome</keyword>
<dbReference type="Proteomes" id="UP001206890">
    <property type="component" value="Unassembled WGS sequence"/>
</dbReference>
<proteinExistence type="inferred from homology"/>
<evidence type="ECO:0000313" key="15">
    <source>
        <dbReference type="Proteomes" id="UP000295805"/>
    </source>
</evidence>
<dbReference type="AlphaFoldDB" id="A0A177L7P7"/>
<reference evidence="14 15" key="1">
    <citation type="submission" date="2019-03" db="EMBL/GenBank/DDBJ databases">
        <title>Root nodule microbial communities of legume samples collected from USA, Mexico and Botswana.</title>
        <authorList>
            <person name="Hirsch A."/>
        </authorList>
    </citation>
    <scope>NUCLEOTIDE SEQUENCE [LARGE SCALE GENOMIC DNA]</scope>
    <source>
        <strain evidence="14 15">55</strain>
    </source>
</reference>
<keyword evidence="6 10" id="KW-0676">Redox-active center</keyword>
<evidence type="ECO:0000256" key="6">
    <source>
        <dbReference type="ARBA" id="ARBA00023284"/>
    </source>
</evidence>
<dbReference type="GO" id="GO:0045454">
    <property type="term" value="P:cell redox homeostasis"/>
    <property type="evidence" value="ECO:0007669"/>
    <property type="project" value="TreeGrafter"/>
</dbReference>
<evidence type="ECO:0000313" key="12">
    <source>
        <dbReference type="EMBL" id="MCT2116907.1"/>
    </source>
</evidence>
<organism evidence="14 15">
    <name type="scientific">Dietzia cinnamea</name>
    <dbReference type="NCBI Taxonomy" id="321318"/>
    <lineage>
        <taxon>Bacteria</taxon>
        <taxon>Bacillati</taxon>
        <taxon>Actinomycetota</taxon>
        <taxon>Actinomycetes</taxon>
        <taxon>Mycobacteriales</taxon>
        <taxon>Dietziaceae</taxon>
        <taxon>Dietzia</taxon>
    </lineage>
</organism>
<evidence type="ECO:0000313" key="13">
    <source>
        <dbReference type="EMBL" id="MEX6463988.1"/>
    </source>
</evidence>
<dbReference type="OrthoDB" id="9790390at2"/>
<dbReference type="PANTHER" id="PTHR45663">
    <property type="entry name" value="GEO12009P1"/>
    <property type="match status" value="1"/>
</dbReference>
<evidence type="ECO:0000256" key="7">
    <source>
        <dbReference type="NCBIfam" id="TIGR01068"/>
    </source>
</evidence>
<dbReference type="SUPFAM" id="SSF52833">
    <property type="entry name" value="Thioredoxin-like"/>
    <property type="match status" value="1"/>
</dbReference>